<evidence type="ECO:0000313" key="2">
    <source>
        <dbReference type="EMBL" id="TQM73519.1"/>
    </source>
</evidence>
<sequence length="152" mass="16315">MSPLDKAIRLYRIDAIIAFGLAAIVVGIGLYTRNVLGIILCLVVAAVPAMPGFAALMVVKGLQTGNADKVFRGVQALRKLLYFTFLGIGGGLAAAVRLLLDEFKPTTLIGALIPVGLLTGVAVLLRYSFRVLDHPQIQERLVPRPQQETHPS</sequence>
<accession>A0A543ISF9</accession>
<gene>
    <name evidence="2" type="ORF">FHX40_0162</name>
</gene>
<reference evidence="2 3" key="1">
    <citation type="submission" date="2019-06" db="EMBL/GenBank/DDBJ databases">
        <title>Sequencing the genomes of 1000 actinobacteria strains.</title>
        <authorList>
            <person name="Klenk H.-P."/>
        </authorList>
    </citation>
    <scope>NUCLEOTIDE SEQUENCE [LARGE SCALE GENOMIC DNA]</scope>
    <source>
        <strain evidence="2 3">DSM 43186</strain>
    </source>
</reference>
<feature type="transmembrane region" description="Helical" evidence="1">
    <location>
        <begin position="37"/>
        <end position="59"/>
    </location>
</feature>
<dbReference type="RefSeq" id="WP_142257820.1">
    <property type="nucleotide sequence ID" value="NZ_BMPV01000004.1"/>
</dbReference>
<keyword evidence="3" id="KW-1185">Reference proteome</keyword>
<protein>
    <submittedName>
        <fullName evidence="2">Uncharacterized protein</fullName>
    </submittedName>
</protein>
<evidence type="ECO:0000313" key="3">
    <source>
        <dbReference type="Proteomes" id="UP000319213"/>
    </source>
</evidence>
<keyword evidence="1" id="KW-0472">Membrane</keyword>
<name>A0A543ISF9_9ACTN</name>
<feature type="transmembrane region" description="Helical" evidence="1">
    <location>
        <begin position="106"/>
        <end position="125"/>
    </location>
</feature>
<organism evidence="2 3">
    <name type="scientific">Thermopolyspora flexuosa</name>
    <dbReference type="NCBI Taxonomy" id="103836"/>
    <lineage>
        <taxon>Bacteria</taxon>
        <taxon>Bacillati</taxon>
        <taxon>Actinomycetota</taxon>
        <taxon>Actinomycetes</taxon>
        <taxon>Streptosporangiales</taxon>
        <taxon>Streptosporangiaceae</taxon>
        <taxon>Thermopolyspora</taxon>
    </lineage>
</organism>
<comment type="caution">
    <text evidence="2">The sequence shown here is derived from an EMBL/GenBank/DDBJ whole genome shotgun (WGS) entry which is preliminary data.</text>
</comment>
<dbReference type="Proteomes" id="UP000319213">
    <property type="component" value="Unassembled WGS sequence"/>
</dbReference>
<feature type="transmembrane region" description="Helical" evidence="1">
    <location>
        <begin position="12"/>
        <end position="31"/>
    </location>
</feature>
<proteinExistence type="predicted"/>
<dbReference type="AlphaFoldDB" id="A0A543ISF9"/>
<feature type="transmembrane region" description="Helical" evidence="1">
    <location>
        <begin position="80"/>
        <end position="100"/>
    </location>
</feature>
<dbReference type="EMBL" id="VFPQ01000001">
    <property type="protein sequence ID" value="TQM73519.1"/>
    <property type="molecule type" value="Genomic_DNA"/>
</dbReference>
<evidence type="ECO:0000256" key="1">
    <source>
        <dbReference type="SAM" id="Phobius"/>
    </source>
</evidence>
<keyword evidence="1" id="KW-1133">Transmembrane helix</keyword>
<keyword evidence="1" id="KW-0812">Transmembrane</keyword>